<feature type="compositionally biased region" description="Acidic residues" evidence="1">
    <location>
        <begin position="267"/>
        <end position="279"/>
    </location>
</feature>
<sequence>MGANKKSSAGKSKTSAVAKTTSKVAKTKTAENMEKKHTDHVPTTGKSQNGRVKGRSLIPWGRPRMAEKLLLHLQYECARHKVNVPWDAVAHRLHPGSSGGAVLQHLTKLRPVLIAEGHVVPPVPQKPSSRGARVDESVRGYVRVEGAADQTATRPVYFGADADADAGHRRFNRPDAAAFDERSLSARAVKEQMLATSALMGEEEDEGKGVGEEGADEDEGEVTPAMTYRERYGVEDEEDEEDEENEEDEEDEEDEEENAAEWYNDGEYSEAYEEDDDQY</sequence>
<name>A0AAD9I8I6_9PEZI</name>
<feature type="compositionally biased region" description="Acidic residues" evidence="1">
    <location>
        <begin position="235"/>
        <end position="259"/>
    </location>
</feature>
<feature type="compositionally biased region" description="Basic and acidic residues" evidence="1">
    <location>
        <begin position="28"/>
        <end position="40"/>
    </location>
</feature>
<evidence type="ECO:0000256" key="1">
    <source>
        <dbReference type="SAM" id="MobiDB-lite"/>
    </source>
</evidence>
<reference evidence="2" key="1">
    <citation type="journal article" date="2023" name="Mol. Plant Microbe Interact.">
        <title>Elucidating the Obligate Nature and Biological Capacity of an Invasive Fungal Corn Pathogen.</title>
        <authorList>
            <person name="MacCready J.S."/>
            <person name="Roggenkamp E.M."/>
            <person name="Gdanetz K."/>
            <person name="Chilvers M.I."/>
        </authorList>
    </citation>
    <scope>NUCLEOTIDE SEQUENCE</scope>
    <source>
        <strain evidence="2">PM02</strain>
    </source>
</reference>
<keyword evidence="3" id="KW-1185">Reference proteome</keyword>
<dbReference type="EMBL" id="JAQQPM010000006">
    <property type="protein sequence ID" value="KAK2072595.1"/>
    <property type="molecule type" value="Genomic_DNA"/>
</dbReference>
<proteinExistence type="predicted"/>
<accession>A0AAD9I8I6</accession>
<evidence type="ECO:0000313" key="2">
    <source>
        <dbReference type="EMBL" id="KAK2072595.1"/>
    </source>
</evidence>
<feature type="compositionally biased region" description="Low complexity" evidence="1">
    <location>
        <begin position="1"/>
        <end position="24"/>
    </location>
</feature>
<organism evidence="2 3">
    <name type="scientific">Phyllachora maydis</name>
    <dbReference type="NCBI Taxonomy" id="1825666"/>
    <lineage>
        <taxon>Eukaryota</taxon>
        <taxon>Fungi</taxon>
        <taxon>Dikarya</taxon>
        <taxon>Ascomycota</taxon>
        <taxon>Pezizomycotina</taxon>
        <taxon>Sordariomycetes</taxon>
        <taxon>Sordariomycetidae</taxon>
        <taxon>Phyllachorales</taxon>
        <taxon>Phyllachoraceae</taxon>
        <taxon>Phyllachora</taxon>
    </lineage>
</organism>
<feature type="region of interest" description="Disordered" evidence="1">
    <location>
        <begin position="1"/>
        <end position="56"/>
    </location>
</feature>
<feature type="region of interest" description="Disordered" evidence="1">
    <location>
        <begin position="198"/>
        <end position="279"/>
    </location>
</feature>
<dbReference type="Proteomes" id="UP001217918">
    <property type="component" value="Unassembled WGS sequence"/>
</dbReference>
<protein>
    <submittedName>
        <fullName evidence="2">Uncharacterized protein</fullName>
    </submittedName>
</protein>
<comment type="caution">
    <text evidence="2">The sequence shown here is derived from an EMBL/GenBank/DDBJ whole genome shotgun (WGS) entry which is preliminary data.</text>
</comment>
<gene>
    <name evidence="2" type="ORF">P8C59_006940</name>
</gene>
<evidence type="ECO:0000313" key="3">
    <source>
        <dbReference type="Proteomes" id="UP001217918"/>
    </source>
</evidence>
<dbReference type="AlphaFoldDB" id="A0AAD9I8I6"/>